<keyword evidence="2" id="KW-0732">Signal</keyword>
<evidence type="ECO:0000256" key="2">
    <source>
        <dbReference type="SAM" id="SignalP"/>
    </source>
</evidence>
<dbReference type="Proteomes" id="UP000326565">
    <property type="component" value="Unassembled WGS sequence"/>
</dbReference>
<evidence type="ECO:0000313" key="3">
    <source>
        <dbReference type="EMBL" id="KAB8072466.1"/>
    </source>
</evidence>
<proteinExistence type="predicted"/>
<feature type="signal peptide" evidence="2">
    <location>
        <begin position="1"/>
        <end position="22"/>
    </location>
</feature>
<sequence length="198" mass="20503">MRWSTLLPLSLSAITLLPSAGAWEFTWRDASNTTHVESGRGPSSCITVEHEKGKLFAIDAKGEKNINMLLYGTDDCSGKSVGKATEYFSKESSVAIHGFRVESLAGGSNSTNTASNATITSTTPSHAPSASISESSQATTSTSTSAENESGTTASTTGASETSTSTPNASLRLSISDIDMVKTAVGMVLGLAAVQWLN</sequence>
<name>A0A5N5WVA3_9EURO</name>
<dbReference type="EMBL" id="ML732246">
    <property type="protein sequence ID" value="KAB8072466.1"/>
    <property type="molecule type" value="Genomic_DNA"/>
</dbReference>
<dbReference type="OrthoDB" id="4368092at2759"/>
<gene>
    <name evidence="3" type="ORF">BDV29DRAFT_202271</name>
</gene>
<feature type="chain" id="PRO_5024927226" evidence="2">
    <location>
        <begin position="23"/>
        <end position="198"/>
    </location>
</feature>
<dbReference type="AlphaFoldDB" id="A0A5N5WVA3"/>
<keyword evidence="4" id="KW-1185">Reference proteome</keyword>
<evidence type="ECO:0000256" key="1">
    <source>
        <dbReference type="SAM" id="MobiDB-lite"/>
    </source>
</evidence>
<evidence type="ECO:0000313" key="4">
    <source>
        <dbReference type="Proteomes" id="UP000326565"/>
    </source>
</evidence>
<reference evidence="3 4" key="1">
    <citation type="submission" date="2019-04" db="EMBL/GenBank/DDBJ databases">
        <title>Friends and foes A comparative genomics study of 23 Aspergillus species from section Flavi.</title>
        <authorList>
            <consortium name="DOE Joint Genome Institute"/>
            <person name="Kjaerbolling I."/>
            <person name="Vesth T."/>
            <person name="Frisvad J.C."/>
            <person name="Nybo J.L."/>
            <person name="Theobald S."/>
            <person name="Kildgaard S."/>
            <person name="Isbrandt T."/>
            <person name="Kuo A."/>
            <person name="Sato A."/>
            <person name="Lyhne E.K."/>
            <person name="Kogle M.E."/>
            <person name="Wiebenga A."/>
            <person name="Kun R.S."/>
            <person name="Lubbers R.J."/>
            <person name="Makela M.R."/>
            <person name="Barry K."/>
            <person name="Chovatia M."/>
            <person name="Clum A."/>
            <person name="Daum C."/>
            <person name="Haridas S."/>
            <person name="He G."/>
            <person name="LaButti K."/>
            <person name="Lipzen A."/>
            <person name="Mondo S."/>
            <person name="Riley R."/>
            <person name="Salamov A."/>
            <person name="Simmons B.A."/>
            <person name="Magnuson J.K."/>
            <person name="Henrissat B."/>
            <person name="Mortensen U.H."/>
            <person name="Larsen T.O."/>
            <person name="Devries R.P."/>
            <person name="Grigoriev I.V."/>
            <person name="Machida M."/>
            <person name="Baker S.E."/>
            <person name="Andersen M.R."/>
        </authorList>
    </citation>
    <scope>NUCLEOTIDE SEQUENCE [LARGE SCALE GENOMIC DNA]</scope>
    <source>
        <strain evidence="3 4">CBS 151.66</strain>
    </source>
</reference>
<feature type="region of interest" description="Disordered" evidence="1">
    <location>
        <begin position="107"/>
        <end position="168"/>
    </location>
</feature>
<accession>A0A5N5WVA3</accession>
<feature type="compositionally biased region" description="Low complexity" evidence="1">
    <location>
        <begin position="107"/>
        <end position="166"/>
    </location>
</feature>
<organism evidence="3 4">
    <name type="scientific">Aspergillus leporis</name>
    <dbReference type="NCBI Taxonomy" id="41062"/>
    <lineage>
        <taxon>Eukaryota</taxon>
        <taxon>Fungi</taxon>
        <taxon>Dikarya</taxon>
        <taxon>Ascomycota</taxon>
        <taxon>Pezizomycotina</taxon>
        <taxon>Eurotiomycetes</taxon>
        <taxon>Eurotiomycetidae</taxon>
        <taxon>Eurotiales</taxon>
        <taxon>Aspergillaceae</taxon>
        <taxon>Aspergillus</taxon>
        <taxon>Aspergillus subgen. Circumdati</taxon>
    </lineage>
</organism>
<protein>
    <submittedName>
        <fullName evidence="3">Uncharacterized protein</fullName>
    </submittedName>
</protein>